<dbReference type="GO" id="GO:0006031">
    <property type="term" value="P:chitin biosynthetic process"/>
    <property type="evidence" value="ECO:0007669"/>
    <property type="project" value="TreeGrafter"/>
</dbReference>
<comment type="similarity">
    <text evidence="11">Belongs to the chitin synthase family. Class IV subfamily.</text>
</comment>
<feature type="transmembrane region" description="Helical" evidence="14">
    <location>
        <begin position="165"/>
        <end position="187"/>
    </location>
</feature>
<evidence type="ECO:0000256" key="1">
    <source>
        <dbReference type="ARBA" id="ARBA00004651"/>
    </source>
</evidence>
<dbReference type="SUPFAM" id="SSF53448">
    <property type="entry name" value="Nucleotide-diphospho-sugar transferases"/>
    <property type="match status" value="1"/>
</dbReference>
<dbReference type="InterPro" id="IPR055120">
    <property type="entry name" value="Chs-1/2_IV_N"/>
</dbReference>
<evidence type="ECO:0000256" key="11">
    <source>
        <dbReference type="ARBA" id="ARBA00046329"/>
    </source>
</evidence>
<dbReference type="PANTHER" id="PTHR22914:SF42">
    <property type="entry name" value="CHITIN SYNTHASE"/>
    <property type="match status" value="1"/>
</dbReference>
<evidence type="ECO:0000256" key="7">
    <source>
        <dbReference type="ARBA" id="ARBA00022989"/>
    </source>
</evidence>
<dbReference type="Pfam" id="PF03142">
    <property type="entry name" value="Chitin_synth_2"/>
    <property type="match status" value="1"/>
</dbReference>
<keyword evidence="6 14" id="KW-0812">Transmembrane</keyword>
<evidence type="ECO:0000256" key="5">
    <source>
        <dbReference type="ARBA" id="ARBA00022679"/>
    </source>
</evidence>
<dbReference type="Proteomes" id="UP001187531">
    <property type="component" value="Unassembled WGS sequence"/>
</dbReference>
<protein>
    <recommendedName>
        <fullName evidence="2">chitin synthase</fullName>
        <ecNumber evidence="2">2.4.1.16</ecNumber>
    </recommendedName>
</protein>
<feature type="transmembrane region" description="Helical" evidence="14">
    <location>
        <begin position="1292"/>
        <end position="1312"/>
    </location>
</feature>
<feature type="transmembrane region" description="Helical" evidence="14">
    <location>
        <begin position="960"/>
        <end position="978"/>
    </location>
</feature>
<dbReference type="InterPro" id="IPR029044">
    <property type="entry name" value="Nucleotide-diphossugar_trans"/>
</dbReference>
<organism evidence="16 17">
    <name type="scientific">Artemia franciscana</name>
    <name type="common">Brine shrimp</name>
    <name type="synonym">Artemia sanfranciscana</name>
    <dbReference type="NCBI Taxonomy" id="6661"/>
    <lineage>
        <taxon>Eukaryota</taxon>
        <taxon>Metazoa</taxon>
        <taxon>Ecdysozoa</taxon>
        <taxon>Arthropoda</taxon>
        <taxon>Crustacea</taxon>
        <taxon>Branchiopoda</taxon>
        <taxon>Anostraca</taxon>
        <taxon>Artemiidae</taxon>
        <taxon>Artemia</taxon>
    </lineage>
</organism>
<feature type="transmembrane region" description="Helical" evidence="14">
    <location>
        <begin position="128"/>
        <end position="145"/>
    </location>
</feature>
<comment type="caution">
    <text evidence="16">The sequence shown here is derived from an EMBL/GenBank/DDBJ whole genome shotgun (WGS) entry which is preliminary data.</text>
</comment>
<evidence type="ECO:0000256" key="4">
    <source>
        <dbReference type="ARBA" id="ARBA00022676"/>
    </source>
</evidence>
<comment type="catalytic activity">
    <reaction evidence="12">
        <text>[(1-&gt;4)-N-acetyl-beta-D-glucosaminyl](n) + UDP-N-acetyl-alpha-D-glucosamine = [(1-&gt;4)-N-acetyl-beta-D-glucosaminyl](n+1) + UDP + H(+)</text>
        <dbReference type="Rhea" id="RHEA:16637"/>
        <dbReference type="Rhea" id="RHEA-COMP:9593"/>
        <dbReference type="Rhea" id="RHEA-COMP:9595"/>
        <dbReference type="ChEBI" id="CHEBI:15378"/>
        <dbReference type="ChEBI" id="CHEBI:17029"/>
        <dbReference type="ChEBI" id="CHEBI:57705"/>
        <dbReference type="ChEBI" id="CHEBI:58223"/>
        <dbReference type="EC" id="2.4.1.16"/>
    </reaction>
</comment>
<keyword evidence="17" id="KW-1185">Reference proteome</keyword>
<keyword evidence="4" id="KW-0328">Glycosyltransferase</keyword>
<keyword evidence="5" id="KW-0808">Transferase</keyword>
<evidence type="ECO:0000313" key="16">
    <source>
        <dbReference type="EMBL" id="KAK2721902.1"/>
    </source>
</evidence>
<keyword evidence="10" id="KW-0325">Glycoprotein</keyword>
<keyword evidence="7 14" id="KW-1133">Transmembrane helix</keyword>
<keyword evidence="9 14" id="KW-0472">Membrane</keyword>
<feature type="transmembrane region" description="Helical" evidence="14">
    <location>
        <begin position="225"/>
        <end position="245"/>
    </location>
</feature>
<proteinExistence type="inferred from homology"/>
<feature type="transmembrane region" description="Helical" evidence="14">
    <location>
        <begin position="411"/>
        <end position="431"/>
    </location>
</feature>
<sequence>MALLPLNKKTSLSDNEEDEYNSSSDDENSVIKDTENNPIQRGWDVFRTQPPDQDFGSAANTRFMRKVMKVMRFLSYVVTFIVVLGCAGIAKSTLLFMASQVKKGRQHYWCNNIDGSLAAVLPTAENAAWTWCIFFVFAAPEVFALGRSFRMVLFKNWKTPEFGEFLLFLTFETLHTVGVAVFVFMVLPEIDVFKGAMLTNAACLFPAMLCMLARSQKEKNRGWKYILDMLAVLGQVVALALWPIAKGLYHNNSIAESYSIMWTLPISLILISFGWWENYVDKDSPVGVINWLGRFKDGIGRKRYFIQLFATVWKIIIFFCLTLLIWVFYANSDIPMLDAVSALFDNFLPGFGVHDLNIIATQEGSIGSNIGETVIQSENQVPMNVLLIQIFTALACYIFGKFACRVNMQGFSFALPLNLAVPSVITFMVIFCGIREKDTCAFKGVLPSYLFFNCPEGDFVEDVIFSQFGFLWFVWFLSQVWVTIHIWSPKCERLASTEKLFLNPYYSGIFIDQSLGMNRRRDDGIIVRVNDLDLDGENEIGKFVHDYEDSGSTVTDSSNSSAQNVTGIDTISRIYACATLWHETIDEMKEYLKSVFRMDEDQSVRRIAQKYLSIVDPDYYEYETHIFFDDAFAAVDLDPKTKEHIVNSYVKDFINTVDDAATHVHGVHMRIRAPKKVPTPYGGRLIYTLPGKTKIIIHLKDKDKIRHKKRWSQCMYMYYLLGYKLMDQPIDVNRKEIIAENTYLLALDGDVDFQPEAVRLLVDLMKKNQKLGAACGRIHPTGSGPMVWYQKFEYAIGHWLQKATEHVIGCVLCSPGCFSLFRAKALMDDNVMKMYTSMSSKARHYVQYDQGEDRWLCTLILQRGYRVEYCAASDAWTHAPEGFNEFYNQRRRWVPSTMANILDLVMDAKRSVKVNENLSLPYIGYQVFLFTGTVLGPGTIFLMIVGAFNAAFGLDLYRSFFINLIPIVAFMGVCFFAKQKWQLIFAQGLSTVYALVMMAVLVGMVKQMIDDGLNSPSAIFLIASAASFIIAALLHPQEFWCLPCGLVYYLTVPSMYLLLIIYSLFNMNDVSWGTRDTPVAKTKEELEAERKAVELARQKAKEKSMLSWLHSNKPDDEMGSIEFNLANLFKCMCCTYKKPEQTEQQLLRIAETLEDLKKKLERIERTTEITAPSLRRRSTVRMSVSKPLGQPLNSLAEETQEIEEEDDEIFEEEKPRASMNELITEPRLERDDLKNPYWIEDRDLKRGVVDFLPGLEINFFKELIERYLMPLDKNPEKQEAVKKELLEFRNGVIFSFFIINALYVVCIFFFQINKDLIYVEWPWGAIHTISYEYPTGSVPTVKIQTEKLQLEPIGLVFVIFYFAVMIIQFTAMFIHRISTFAHMVSSVELSFCTRKVEDISEDAFIEKKGVEIVRNLGALRDIDGDDDSDAESLAPERRRTIHNLQVGGKFAKKKQIVSVEDAFRKRFMSISASHNSSKSIFFNTINERILPKTRSKFQLCMG</sequence>
<feature type="transmembrane region" description="Helical" evidence="14">
    <location>
        <begin position="1017"/>
        <end position="1034"/>
    </location>
</feature>
<evidence type="ECO:0000256" key="8">
    <source>
        <dbReference type="ARBA" id="ARBA00023054"/>
    </source>
</evidence>
<name>A0AA88L9B7_ARTSF</name>
<evidence type="ECO:0000256" key="9">
    <source>
        <dbReference type="ARBA" id="ARBA00023136"/>
    </source>
</evidence>
<dbReference type="FunFam" id="3.90.550.10:FF:000139">
    <property type="entry name" value="Chitin synthase 8"/>
    <property type="match status" value="1"/>
</dbReference>
<feature type="transmembrane region" description="Helical" evidence="14">
    <location>
        <begin position="257"/>
        <end position="276"/>
    </location>
</feature>
<dbReference type="GO" id="GO:0005886">
    <property type="term" value="C:plasma membrane"/>
    <property type="evidence" value="ECO:0007669"/>
    <property type="project" value="UniProtKB-SubCell"/>
</dbReference>
<gene>
    <name evidence="16" type="ORF">QYM36_002464</name>
</gene>
<feature type="transmembrane region" description="Helical" evidence="14">
    <location>
        <begin position="1046"/>
        <end position="1065"/>
    </location>
</feature>
<evidence type="ECO:0000259" key="15">
    <source>
        <dbReference type="Pfam" id="PF23000"/>
    </source>
</evidence>
<evidence type="ECO:0000256" key="3">
    <source>
        <dbReference type="ARBA" id="ARBA00022475"/>
    </source>
</evidence>
<evidence type="ECO:0000256" key="13">
    <source>
        <dbReference type="SAM" id="MobiDB-lite"/>
    </source>
</evidence>
<feature type="domain" description="Chitin synthase chs-1/2 N-terminal putative transporter" evidence="15">
    <location>
        <begin position="61"/>
        <end position="343"/>
    </location>
</feature>
<evidence type="ECO:0000313" key="17">
    <source>
        <dbReference type="Proteomes" id="UP001187531"/>
    </source>
</evidence>
<feature type="transmembrane region" description="Helical" evidence="14">
    <location>
        <begin position="984"/>
        <end position="1005"/>
    </location>
</feature>
<feature type="compositionally biased region" description="Acidic residues" evidence="13">
    <location>
        <begin position="14"/>
        <end position="28"/>
    </location>
</feature>
<evidence type="ECO:0000256" key="10">
    <source>
        <dbReference type="ARBA" id="ARBA00023180"/>
    </source>
</evidence>
<feature type="region of interest" description="Disordered" evidence="13">
    <location>
        <begin position="1"/>
        <end position="34"/>
    </location>
</feature>
<feature type="transmembrane region" description="Helical" evidence="14">
    <location>
        <begin position="73"/>
        <end position="98"/>
    </location>
</feature>
<dbReference type="EMBL" id="JAVRJZ010000005">
    <property type="protein sequence ID" value="KAK2721902.1"/>
    <property type="molecule type" value="Genomic_DNA"/>
</dbReference>
<evidence type="ECO:0000256" key="14">
    <source>
        <dbReference type="SAM" id="Phobius"/>
    </source>
</evidence>
<dbReference type="CDD" id="cd04190">
    <property type="entry name" value="Chitin_synth_C"/>
    <property type="match status" value="1"/>
</dbReference>
<dbReference type="Gene3D" id="3.90.550.10">
    <property type="entry name" value="Spore Coat Polysaccharide Biosynthesis Protein SpsA, Chain A"/>
    <property type="match status" value="1"/>
</dbReference>
<accession>A0AA88L9B7</accession>
<reference evidence="16" key="1">
    <citation type="submission" date="2023-07" db="EMBL/GenBank/DDBJ databases">
        <title>Chromosome-level genome assembly of Artemia franciscana.</title>
        <authorList>
            <person name="Jo E."/>
        </authorList>
    </citation>
    <scope>NUCLEOTIDE SEQUENCE</scope>
    <source>
        <tissue evidence="16">Whole body</tissue>
    </source>
</reference>
<dbReference type="PANTHER" id="PTHR22914">
    <property type="entry name" value="CHITIN SYNTHASE"/>
    <property type="match status" value="1"/>
</dbReference>
<feature type="transmembrane region" description="Helical" evidence="14">
    <location>
        <begin position="923"/>
        <end position="948"/>
    </location>
</feature>
<evidence type="ECO:0000256" key="2">
    <source>
        <dbReference type="ARBA" id="ARBA00012543"/>
    </source>
</evidence>
<dbReference type="EC" id="2.4.1.16" evidence="2"/>
<dbReference type="GO" id="GO:0004100">
    <property type="term" value="F:chitin synthase activity"/>
    <property type="evidence" value="ECO:0007669"/>
    <property type="project" value="UniProtKB-EC"/>
</dbReference>
<keyword evidence="8" id="KW-0175">Coiled coil</keyword>
<dbReference type="InterPro" id="IPR004835">
    <property type="entry name" value="Chitin_synth"/>
</dbReference>
<keyword evidence="3" id="KW-1003">Cell membrane</keyword>
<comment type="subcellular location">
    <subcellularLocation>
        <location evidence="1">Cell membrane</location>
        <topology evidence="1">Multi-pass membrane protein</topology>
    </subcellularLocation>
</comment>
<feature type="transmembrane region" description="Helical" evidence="14">
    <location>
        <begin position="381"/>
        <end position="399"/>
    </location>
</feature>
<dbReference type="Pfam" id="PF23000">
    <property type="entry name" value="ChitinSynthase_IV_N"/>
    <property type="match status" value="1"/>
</dbReference>
<evidence type="ECO:0000256" key="6">
    <source>
        <dbReference type="ARBA" id="ARBA00022692"/>
    </source>
</evidence>
<evidence type="ECO:0000256" key="12">
    <source>
        <dbReference type="ARBA" id="ARBA00048014"/>
    </source>
</evidence>
<feature type="transmembrane region" description="Helical" evidence="14">
    <location>
        <begin position="304"/>
        <end position="329"/>
    </location>
</feature>
<feature type="transmembrane region" description="Helical" evidence="14">
    <location>
        <begin position="193"/>
        <end position="213"/>
    </location>
</feature>
<feature type="transmembrane region" description="Helical" evidence="14">
    <location>
        <begin position="1353"/>
        <end position="1374"/>
    </location>
</feature>